<reference evidence="1" key="1">
    <citation type="journal article" date="2019" name="Sci. Rep.">
        <title>Draft genome of Tanacetum cinerariifolium, the natural source of mosquito coil.</title>
        <authorList>
            <person name="Yamashiro T."/>
            <person name="Shiraishi A."/>
            <person name="Satake H."/>
            <person name="Nakayama K."/>
        </authorList>
    </citation>
    <scope>NUCLEOTIDE SEQUENCE</scope>
</reference>
<proteinExistence type="predicted"/>
<protein>
    <submittedName>
        <fullName evidence="1">Uncharacterized protein</fullName>
    </submittedName>
</protein>
<comment type="caution">
    <text evidence="1">The sequence shown here is derived from an EMBL/GenBank/DDBJ whole genome shotgun (WGS) entry which is preliminary data.</text>
</comment>
<name>A0A6L2N5E4_TANCI</name>
<dbReference type="EMBL" id="BKCJ010007944">
    <property type="protein sequence ID" value="GEU79774.1"/>
    <property type="molecule type" value="Genomic_DNA"/>
</dbReference>
<organism evidence="1">
    <name type="scientific">Tanacetum cinerariifolium</name>
    <name type="common">Dalmatian daisy</name>
    <name type="synonym">Chrysanthemum cinerariifolium</name>
    <dbReference type="NCBI Taxonomy" id="118510"/>
    <lineage>
        <taxon>Eukaryota</taxon>
        <taxon>Viridiplantae</taxon>
        <taxon>Streptophyta</taxon>
        <taxon>Embryophyta</taxon>
        <taxon>Tracheophyta</taxon>
        <taxon>Spermatophyta</taxon>
        <taxon>Magnoliopsida</taxon>
        <taxon>eudicotyledons</taxon>
        <taxon>Gunneridae</taxon>
        <taxon>Pentapetalae</taxon>
        <taxon>asterids</taxon>
        <taxon>campanulids</taxon>
        <taxon>Asterales</taxon>
        <taxon>Asteraceae</taxon>
        <taxon>Asteroideae</taxon>
        <taxon>Anthemideae</taxon>
        <taxon>Anthemidinae</taxon>
        <taxon>Tanacetum</taxon>
    </lineage>
</organism>
<sequence>MQSKEGKFDSSKALNVGLVITKSSGTESEKQVTSSRSGNYSDALNADIRLISNEEPRAEVQLTAEHNVLANEQQHIVQSEPIYNTYLLEKVDSTTTPD</sequence>
<evidence type="ECO:0000313" key="1">
    <source>
        <dbReference type="EMBL" id="GEU79774.1"/>
    </source>
</evidence>
<gene>
    <name evidence="1" type="ORF">Tci_051752</name>
</gene>
<accession>A0A6L2N5E4</accession>
<dbReference type="AlphaFoldDB" id="A0A6L2N5E4"/>